<keyword evidence="6" id="KW-0444">Lipid biosynthesis</keyword>
<comment type="catalytic activity">
    <reaction evidence="14">
        <text>a CDP-1,2-diacyl-sn-glycerol + sn-glycerol 3-phosphate = a 1,2-diacyl-sn-glycero-3-phospho-(1'-sn-glycero-3'-phosphate) + CMP + H(+)</text>
        <dbReference type="Rhea" id="RHEA:12593"/>
        <dbReference type="ChEBI" id="CHEBI:15378"/>
        <dbReference type="ChEBI" id="CHEBI:57597"/>
        <dbReference type="ChEBI" id="CHEBI:58332"/>
        <dbReference type="ChEBI" id="CHEBI:60110"/>
        <dbReference type="ChEBI" id="CHEBI:60377"/>
        <dbReference type="EC" id="2.7.8.5"/>
    </reaction>
</comment>
<evidence type="ECO:0000313" key="18">
    <source>
        <dbReference type="EMBL" id="MDC2891369.1"/>
    </source>
</evidence>
<keyword evidence="8 17" id="KW-0812">Transmembrane</keyword>
<accession>A0ABT5FJJ8</accession>
<keyword evidence="11 17" id="KW-0472">Membrane</keyword>
<dbReference type="InterPro" id="IPR048254">
    <property type="entry name" value="CDP_ALCOHOL_P_TRANSF_CS"/>
</dbReference>
<evidence type="ECO:0000313" key="19">
    <source>
        <dbReference type="Proteomes" id="UP001528411"/>
    </source>
</evidence>
<comment type="caution">
    <text evidence="18">The sequence shown here is derived from an EMBL/GenBank/DDBJ whole genome shotgun (WGS) entry which is preliminary data.</text>
</comment>
<evidence type="ECO:0000256" key="4">
    <source>
        <dbReference type="ARBA" id="ARBA00013170"/>
    </source>
</evidence>
<dbReference type="Gene3D" id="1.20.120.1760">
    <property type="match status" value="1"/>
</dbReference>
<dbReference type="PROSITE" id="PS00379">
    <property type="entry name" value="CDP_ALCOHOL_P_TRANSF"/>
    <property type="match status" value="1"/>
</dbReference>
<organism evidence="18 19">
    <name type="scientific">Psychrosphaera algicola</name>
    <dbReference type="NCBI Taxonomy" id="3023714"/>
    <lineage>
        <taxon>Bacteria</taxon>
        <taxon>Pseudomonadati</taxon>
        <taxon>Pseudomonadota</taxon>
        <taxon>Gammaproteobacteria</taxon>
        <taxon>Alteromonadales</taxon>
        <taxon>Pseudoalteromonadaceae</taxon>
        <taxon>Psychrosphaera</taxon>
    </lineage>
</organism>
<dbReference type="NCBIfam" id="TIGR00560">
    <property type="entry name" value="pgsA"/>
    <property type="match status" value="1"/>
</dbReference>
<dbReference type="Pfam" id="PF01066">
    <property type="entry name" value="CDP-OH_P_transf"/>
    <property type="match status" value="1"/>
</dbReference>
<evidence type="ECO:0000256" key="17">
    <source>
        <dbReference type="SAM" id="Phobius"/>
    </source>
</evidence>
<evidence type="ECO:0000256" key="1">
    <source>
        <dbReference type="ARBA" id="ARBA00004141"/>
    </source>
</evidence>
<keyword evidence="9 17" id="KW-1133">Transmembrane helix</keyword>
<dbReference type="GO" id="GO:0008444">
    <property type="term" value="F:CDP-diacylglycerol-glycerol-3-phosphate 3-phosphatidyltransferase activity"/>
    <property type="evidence" value="ECO:0007669"/>
    <property type="project" value="UniProtKB-EC"/>
</dbReference>
<evidence type="ECO:0000256" key="13">
    <source>
        <dbReference type="ARBA" id="ARBA00023264"/>
    </source>
</evidence>
<dbReference type="PIRSF" id="PIRSF000847">
    <property type="entry name" value="Phos_ph_gly_syn"/>
    <property type="match status" value="1"/>
</dbReference>
<name>A0ABT5FJJ8_9GAMM</name>
<feature type="transmembrane region" description="Helical" evidence="17">
    <location>
        <begin position="165"/>
        <end position="185"/>
    </location>
</feature>
<dbReference type="RefSeq" id="WP_272182371.1">
    <property type="nucleotide sequence ID" value="NZ_JAQOMS010000002.1"/>
</dbReference>
<keyword evidence="12" id="KW-0594">Phospholipid biosynthesis</keyword>
<keyword evidence="19" id="KW-1185">Reference proteome</keyword>
<comment type="similarity">
    <text evidence="3 16">Belongs to the CDP-alcohol phosphatidyltransferase class-I family.</text>
</comment>
<evidence type="ECO:0000256" key="16">
    <source>
        <dbReference type="RuleBase" id="RU003750"/>
    </source>
</evidence>
<evidence type="ECO:0000256" key="10">
    <source>
        <dbReference type="ARBA" id="ARBA00023098"/>
    </source>
</evidence>
<proteinExistence type="inferred from homology"/>
<evidence type="ECO:0000256" key="7">
    <source>
        <dbReference type="ARBA" id="ARBA00022679"/>
    </source>
</evidence>
<dbReference type="PANTHER" id="PTHR14269:SF62">
    <property type="entry name" value="CDP-DIACYLGLYCEROL--GLYCEROL-3-PHOSPHATE 3-PHOSPHATIDYLTRANSFERASE 1, CHLOROPLASTIC"/>
    <property type="match status" value="1"/>
</dbReference>
<dbReference type="InterPro" id="IPR043130">
    <property type="entry name" value="CDP-OH_PTrfase_TM_dom"/>
</dbReference>
<gene>
    <name evidence="18" type="primary">pgsA</name>
    <name evidence="18" type="ORF">PN838_24790</name>
</gene>
<evidence type="ECO:0000256" key="8">
    <source>
        <dbReference type="ARBA" id="ARBA00022692"/>
    </source>
</evidence>
<evidence type="ECO:0000256" key="2">
    <source>
        <dbReference type="ARBA" id="ARBA00005042"/>
    </source>
</evidence>
<evidence type="ECO:0000256" key="12">
    <source>
        <dbReference type="ARBA" id="ARBA00023209"/>
    </source>
</evidence>
<evidence type="ECO:0000256" key="6">
    <source>
        <dbReference type="ARBA" id="ARBA00022516"/>
    </source>
</evidence>
<dbReference type="InterPro" id="IPR004570">
    <property type="entry name" value="Phosphatidylglycerol_P_synth"/>
</dbReference>
<evidence type="ECO:0000256" key="9">
    <source>
        <dbReference type="ARBA" id="ARBA00022989"/>
    </source>
</evidence>
<dbReference type="EC" id="2.7.8.5" evidence="4 15"/>
<evidence type="ECO:0000256" key="11">
    <source>
        <dbReference type="ARBA" id="ARBA00023136"/>
    </source>
</evidence>
<evidence type="ECO:0000256" key="14">
    <source>
        <dbReference type="ARBA" id="ARBA00048586"/>
    </source>
</evidence>
<dbReference type="EMBL" id="JAQOMS010000002">
    <property type="protein sequence ID" value="MDC2891369.1"/>
    <property type="molecule type" value="Genomic_DNA"/>
</dbReference>
<dbReference type="InterPro" id="IPR050324">
    <property type="entry name" value="CDP-alcohol_PTase-I"/>
</dbReference>
<dbReference type="PANTHER" id="PTHR14269">
    <property type="entry name" value="CDP-DIACYLGLYCEROL--GLYCEROL-3-PHOSPHATE 3-PHOSPHATIDYLTRANSFERASE-RELATED"/>
    <property type="match status" value="1"/>
</dbReference>
<evidence type="ECO:0000256" key="15">
    <source>
        <dbReference type="NCBIfam" id="TIGR00560"/>
    </source>
</evidence>
<evidence type="ECO:0000256" key="3">
    <source>
        <dbReference type="ARBA" id="ARBA00010441"/>
    </source>
</evidence>
<comment type="subcellular location">
    <subcellularLocation>
        <location evidence="1">Membrane</location>
        <topology evidence="1">Multi-pass membrane protein</topology>
    </subcellularLocation>
</comment>
<feature type="transmembrane region" description="Helical" evidence="17">
    <location>
        <begin position="7"/>
        <end position="26"/>
    </location>
</feature>
<sequence>MWNIPNIITSFRITLIPVLVVFYYLPAVQYEWKYFATAFVFWFAAITDALDGYLARKLDQSTPFGAFFDPVADKVMVAVALVIVVDDYSNMWVTVPAAIIIGREIAISALREWMAEMGNRDYVAVSMVGKYKTAAQMLAVIGLLWHPNEFWVFEGWLLGPLLDFATYAFLYSATALTIWSLVIYFKAAWPFISGKKLNFKPYQLKFHQTD</sequence>
<dbReference type="Proteomes" id="UP001528411">
    <property type="component" value="Unassembled WGS sequence"/>
</dbReference>
<protein>
    <recommendedName>
        <fullName evidence="5 15">CDP-diacylglycerol--glycerol-3-phosphate 3-phosphatidyltransferase</fullName>
        <ecNumber evidence="4 15">2.7.8.5</ecNumber>
    </recommendedName>
</protein>
<keyword evidence="13" id="KW-1208">Phospholipid metabolism</keyword>
<feature type="transmembrane region" description="Helical" evidence="17">
    <location>
        <begin position="122"/>
        <end position="145"/>
    </location>
</feature>
<keyword evidence="10" id="KW-0443">Lipid metabolism</keyword>
<evidence type="ECO:0000256" key="5">
    <source>
        <dbReference type="ARBA" id="ARBA00014944"/>
    </source>
</evidence>
<reference evidence="18 19" key="1">
    <citation type="submission" date="2023-01" db="EMBL/GenBank/DDBJ databases">
        <title>Psychrosphaera sp. nov., isolated from marine algae.</title>
        <authorList>
            <person name="Bayburt H."/>
            <person name="Choi B.J."/>
            <person name="Kim J.M."/>
            <person name="Choi D.G."/>
            <person name="Jeon C.O."/>
        </authorList>
    </citation>
    <scope>NUCLEOTIDE SEQUENCE [LARGE SCALE GENOMIC DNA]</scope>
    <source>
        <strain evidence="18 19">G1-22</strain>
    </source>
</reference>
<comment type="pathway">
    <text evidence="2">Phospholipid metabolism; phosphatidylglycerol biosynthesis; phosphatidylglycerol from CDP-diacylglycerol: step 1/2.</text>
</comment>
<keyword evidence="7 16" id="KW-0808">Transferase</keyword>
<dbReference type="InterPro" id="IPR000462">
    <property type="entry name" value="CDP-OH_P_trans"/>
</dbReference>